<name>A0A2D3V7T0_9PEZI</name>
<dbReference type="Proteomes" id="UP000225277">
    <property type="component" value="Unassembled WGS sequence"/>
</dbReference>
<proteinExistence type="predicted"/>
<sequence>MYLKQADGSTARLMINGGRHSEDIGVPAKAEGDDRVRTIHFLPTGIDVRNFDGNSLSSKGKRLLRNPTFPGALMLYKAIMNEKNDTMDDVIKLWEEETGLNFDETFPHPGLDACMECFHKGLPCDGAPCRRCIDTGAPRCTFQALPPDRVNVSKYGQLSSTESSATERVESHSRRWHKKTLLKTIRKLLQVSMRFQRKMTMTTSLRNSSAKARVEPLLPSLLVAGG</sequence>
<dbReference type="EMBL" id="FJUY01000002">
    <property type="protein sequence ID" value="CZT16403.1"/>
    <property type="molecule type" value="Genomic_DNA"/>
</dbReference>
<accession>A0A2D3V7T0</accession>
<keyword evidence="2" id="KW-1185">Reference proteome</keyword>
<dbReference type="OrthoDB" id="2269179at2759"/>
<gene>
    <name evidence="1" type="ORF">RCC_02246</name>
</gene>
<evidence type="ECO:0000313" key="1">
    <source>
        <dbReference type="EMBL" id="CZT16403.1"/>
    </source>
</evidence>
<dbReference type="GeneID" id="35597467"/>
<protein>
    <submittedName>
        <fullName evidence="1">Uncharacterized protein</fullName>
    </submittedName>
</protein>
<evidence type="ECO:0000313" key="2">
    <source>
        <dbReference type="Proteomes" id="UP000225277"/>
    </source>
</evidence>
<dbReference type="RefSeq" id="XP_023623296.1">
    <property type="nucleotide sequence ID" value="XM_023767528.1"/>
</dbReference>
<reference evidence="1 2" key="1">
    <citation type="submission" date="2016-03" db="EMBL/GenBank/DDBJ databases">
        <authorList>
            <person name="Ploux O."/>
        </authorList>
    </citation>
    <scope>NUCLEOTIDE SEQUENCE [LARGE SCALE GENOMIC DNA]</scope>
    <source>
        <strain evidence="1 2">URUG2</strain>
    </source>
</reference>
<dbReference type="AlphaFoldDB" id="A0A2D3V7T0"/>
<organism evidence="1 2">
    <name type="scientific">Ramularia collo-cygni</name>
    <dbReference type="NCBI Taxonomy" id="112498"/>
    <lineage>
        <taxon>Eukaryota</taxon>
        <taxon>Fungi</taxon>
        <taxon>Dikarya</taxon>
        <taxon>Ascomycota</taxon>
        <taxon>Pezizomycotina</taxon>
        <taxon>Dothideomycetes</taxon>
        <taxon>Dothideomycetidae</taxon>
        <taxon>Mycosphaerellales</taxon>
        <taxon>Mycosphaerellaceae</taxon>
        <taxon>Ramularia</taxon>
    </lineage>
</organism>